<dbReference type="AlphaFoldDB" id="D2RZ05"/>
<dbReference type="EMBL" id="CP001860">
    <property type="protein sequence ID" value="ADB61973.1"/>
    <property type="molecule type" value="Genomic_DNA"/>
</dbReference>
<sequence>MTDNDTRLPDRLVSDESRRSFLKKSAITTVGVSAAASGVASAQDGDGDIGEGPWKALIFQNNFHPEARFTFVSGVIEWNPNYGGIDDSWFTDYNTRMIRWLNTGEHVQLFVANDAEVGQYDENFGFVVDDEDRNQPQVYEVSPEWSLFEDDPRLATINFGPAEEETEDQILETDRWWEEYRGAAVTDGNGGNVTTGGNNTTPGGG</sequence>
<dbReference type="InterPro" id="IPR019546">
    <property type="entry name" value="TAT_signal_bac_arc"/>
</dbReference>
<reference evidence="2 3" key="1">
    <citation type="journal article" date="2010" name="Stand. Genomic Sci.">
        <title>Complete genome sequence of Haloterrigena turkmenica type strain (4k).</title>
        <authorList>
            <person name="Saunders E."/>
            <person name="Tindall B.J."/>
            <person name="Fahnrich R."/>
            <person name="Lapidus A."/>
            <person name="Copeland A."/>
            <person name="Del Rio T.G."/>
            <person name="Lucas S."/>
            <person name="Chen F."/>
            <person name="Tice H."/>
            <person name="Cheng J.F."/>
            <person name="Han C."/>
            <person name="Detter J.C."/>
            <person name="Bruce D."/>
            <person name="Goodwin L."/>
            <person name="Chain P."/>
            <person name="Pitluck S."/>
            <person name="Pati A."/>
            <person name="Ivanova N."/>
            <person name="Mavromatis K."/>
            <person name="Chen A."/>
            <person name="Palaniappan K."/>
            <person name="Land M."/>
            <person name="Hauser L."/>
            <person name="Chang Y.J."/>
            <person name="Jeffries C.D."/>
            <person name="Brettin T."/>
            <person name="Rohde M."/>
            <person name="Goker M."/>
            <person name="Bristow J."/>
            <person name="Eisen J.A."/>
            <person name="Markowitz V."/>
            <person name="Hugenholtz P."/>
            <person name="Klenk H.P."/>
            <person name="Kyrpides N.C."/>
        </authorList>
    </citation>
    <scope>NUCLEOTIDE SEQUENCE [LARGE SCALE GENOMIC DNA]</scope>
    <source>
        <strain evidence="3">ATCC 51198 / DSM 5511 / JCM 9101 / NCIMB 13204 / VKM B-1734 / 4k</strain>
    </source>
</reference>
<evidence type="ECO:0000313" key="2">
    <source>
        <dbReference type="EMBL" id="ADB61973.1"/>
    </source>
</evidence>
<evidence type="ECO:0000256" key="1">
    <source>
        <dbReference type="SAM" id="MobiDB-lite"/>
    </source>
</evidence>
<dbReference type="HOGENOM" id="CLU_1275293_0_0_2"/>
<protein>
    <submittedName>
        <fullName evidence="2">Uncharacterized protein</fullName>
    </submittedName>
</protein>
<dbReference type="InterPro" id="IPR006311">
    <property type="entry name" value="TAT_signal"/>
</dbReference>
<dbReference type="RefSeq" id="WP_012944233.1">
    <property type="nucleotide sequence ID" value="NC_013743.1"/>
</dbReference>
<keyword evidence="3" id="KW-1185">Reference proteome</keyword>
<name>D2RZ05_HALTV</name>
<dbReference type="NCBIfam" id="TIGR01409">
    <property type="entry name" value="TAT_signal_seq"/>
    <property type="match status" value="1"/>
</dbReference>
<proteinExistence type="predicted"/>
<evidence type="ECO:0000313" key="3">
    <source>
        <dbReference type="Proteomes" id="UP000001903"/>
    </source>
</evidence>
<dbReference type="KEGG" id="htu:Htur_3108"/>
<organism evidence="2 3">
    <name type="scientific">Haloterrigena turkmenica (strain ATCC 51198 / DSM 5511 / JCM 9101 / NCIMB 13204 / VKM B-1734 / 4k)</name>
    <name type="common">Halococcus turkmenicus</name>
    <dbReference type="NCBI Taxonomy" id="543526"/>
    <lineage>
        <taxon>Archaea</taxon>
        <taxon>Methanobacteriati</taxon>
        <taxon>Methanobacteriota</taxon>
        <taxon>Stenosarchaea group</taxon>
        <taxon>Halobacteria</taxon>
        <taxon>Halobacteriales</taxon>
        <taxon>Natrialbaceae</taxon>
        <taxon>Haloterrigena</taxon>
    </lineage>
</organism>
<feature type="region of interest" description="Disordered" evidence="1">
    <location>
        <begin position="184"/>
        <end position="205"/>
    </location>
</feature>
<feature type="compositionally biased region" description="Low complexity" evidence="1">
    <location>
        <begin position="195"/>
        <end position="205"/>
    </location>
</feature>
<dbReference type="GeneID" id="8743728"/>
<dbReference type="PROSITE" id="PS51318">
    <property type="entry name" value="TAT"/>
    <property type="match status" value="1"/>
</dbReference>
<dbReference type="Proteomes" id="UP000001903">
    <property type="component" value="Chromosome"/>
</dbReference>
<gene>
    <name evidence="2" type="ordered locus">Htur_3108</name>
</gene>
<dbReference type="OrthoDB" id="270270at2157"/>
<accession>D2RZ05</accession>